<dbReference type="RefSeq" id="WP_037923257.1">
    <property type="nucleotide sequence ID" value="NZ_CP054599.1"/>
</dbReference>
<dbReference type="Gene3D" id="1.10.10.1320">
    <property type="entry name" value="Anti-sigma factor, zinc-finger domain"/>
    <property type="match status" value="1"/>
</dbReference>
<sequence>MKNDIKHHITDQMLMGYSAGTLPEAFNILVATHISLCDDCRAQLASFDSIGGAMLGADDDALATMDTGSLAAVMERLEDCPSGLTERAPSTRSKTVPAPLSDYIGDDLSGVKWRNIGMGVRQAILPTSADATARLLHIPAGVAMPDHGHNGTEMTLVLQGAFQDDDGYFARGDVETADADVNHTPVADIHEDCICLAVTDAPLRFKGLFLKIFQRFIRI</sequence>
<dbReference type="Gene3D" id="2.60.120.10">
    <property type="entry name" value="Jelly Rolls"/>
    <property type="match status" value="1"/>
</dbReference>
<dbReference type="CDD" id="cd20301">
    <property type="entry name" value="cupin_ChrR"/>
    <property type="match status" value="1"/>
</dbReference>
<dbReference type="InterPro" id="IPR025979">
    <property type="entry name" value="ChrR-like_cupin_dom"/>
</dbReference>
<dbReference type="InterPro" id="IPR012807">
    <property type="entry name" value="Anti-sigma_ChrR"/>
</dbReference>
<organism evidence="2 3">
    <name type="scientific">Pseudosulfitobacter pseudonitzschiae</name>
    <dbReference type="NCBI Taxonomy" id="1402135"/>
    <lineage>
        <taxon>Bacteria</taxon>
        <taxon>Pseudomonadati</taxon>
        <taxon>Pseudomonadota</taxon>
        <taxon>Alphaproteobacteria</taxon>
        <taxon>Rhodobacterales</taxon>
        <taxon>Roseobacteraceae</taxon>
        <taxon>Pseudosulfitobacter</taxon>
    </lineage>
</organism>
<dbReference type="InterPro" id="IPR041916">
    <property type="entry name" value="Anti_sigma_zinc_sf"/>
</dbReference>
<reference evidence="2 3" key="1">
    <citation type="submission" date="2014-01" db="EMBL/GenBank/DDBJ databases">
        <title>Sulfitobacter sp. H3 (MCCC 1A00686) Genome Sequencing.</title>
        <authorList>
            <person name="Lai Q."/>
            <person name="Hong Z."/>
        </authorList>
    </citation>
    <scope>NUCLEOTIDE SEQUENCE [LARGE SCALE GENOMIC DNA]</scope>
    <source>
        <strain evidence="2 3">H3</strain>
    </source>
</reference>
<dbReference type="GeneID" id="68871615"/>
<dbReference type="NCBIfam" id="TIGR02451">
    <property type="entry name" value="anti_sig_ChrR"/>
    <property type="match status" value="1"/>
</dbReference>
<evidence type="ECO:0000259" key="1">
    <source>
        <dbReference type="Pfam" id="PF12973"/>
    </source>
</evidence>
<gene>
    <name evidence="2" type="ORF">SUH3_11310</name>
</gene>
<dbReference type="Proteomes" id="UP000027746">
    <property type="component" value="Unassembled WGS sequence"/>
</dbReference>
<dbReference type="AlphaFoldDB" id="A0A073J5U3"/>
<dbReference type="InterPro" id="IPR014710">
    <property type="entry name" value="RmlC-like_jellyroll"/>
</dbReference>
<dbReference type="InterPro" id="IPR011051">
    <property type="entry name" value="RmlC_Cupin_sf"/>
</dbReference>
<comment type="caution">
    <text evidence="2">The sequence shown here is derived from an EMBL/GenBank/DDBJ whole genome shotgun (WGS) entry which is preliminary data.</text>
</comment>
<evidence type="ECO:0000313" key="3">
    <source>
        <dbReference type="Proteomes" id="UP000027746"/>
    </source>
</evidence>
<evidence type="ECO:0000313" key="2">
    <source>
        <dbReference type="EMBL" id="KEJ97354.1"/>
    </source>
</evidence>
<accession>A0A073J5U3</accession>
<feature type="domain" description="ChrR-like cupin" evidence="1">
    <location>
        <begin position="109"/>
        <end position="198"/>
    </location>
</feature>
<keyword evidence="3" id="KW-1185">Reference proteome</keyword>
<name>A0A073J5U3_9RHOB</name>
<dbReference type="EMBL" id="JAMD01000002">
    <property type="protein sequence ID" value="KEJ97354.1"/>
    <property type="molecule type" value="Genomic_DNA"/>
</dbReference>
<dbReference type="SUPFAM" id="SSF51182">
    <property type="entry name" value="RmlC-like cupins"/>
    <property type="match status" value="1"/>
</dbReference>
<dbReference type="Pfam" id="PF12973">
    <property type="entry name" value="Cupin_7"/>
    <property type="match status" value="1"/>
</dbReference>
<protein>
    <submittedName>
        <fullName evidence="2">Transcriptional regulator</fullName>
    </submittedName>
</protein>
<proteinExistence type="predicted"/>
<dbReference type="OrthoDB" id="2988517at2"/>